<protein>
    <submittedName>
        <fullName evidence="2">Uncharacterized protein</fullName>
    </submittedName>
</protein>
<proteinExistence type="predicted"/>
<feature type="compositionally biased region" description="Pro residues" evidence="1">
    <location>
        <begin position="69"/>
        <end position="84"/>
    </location>
</feature>
<evidence type="ECO:0000313" key="3">
    <source>
        <dbReference type="Proteomes" id="UP000015105"/>
    </source>
</evidence>
<reference evidence="2" key="5">
    <citation type="journal article" date="2021" name="G3 (Bethesda)">
        <title>Aegilops tauschii genome assembly Aet v5.0 features greater sequence contiguity and improved annotation.</title>
        <authorList>
            <person name="Wang L."/>
            <person name="Zhu T."/>
            <person name="Rodriguez J.C."/>
            <person name="Deal K.R."/>
            <person name="Dubcovsky J."/>
            <person name="McGuire P.E."/>
            <person name="Lux T."/>
            <person name="Spannagl M."/>
            <person name="Mayer K.F.X."/>
            <person name="Baldrich P."/>
            <person name="Meyers B.C."/>
            <person name="Huo N."/>
            <person name="Gu Y.Q."/>
            <person name="Zhou H."/>
            <person name="Devos K.M."/>
            <person name="Bennetzen J.L."/>
            <person name="Unver T."/>
            <person name="Budak H."/>
            <person name="Gulick P.J."/>
            <person name="Galiba G."/>
            <person name="Kalapos B."/>
            <person name="Nelson D.R."/>
            <person name="Li P."/>
            <person name="You F.M."/>
            <person name="Luo M.C."/>
            <person name="Dvorak J."/>
        </authorList>
    </citation>
    <scope>NUCLEOTIDE SEQUENCE [LARGE SCALE GENOMIC DNA]</scope>
    <source>
        <strain evidence="2">cv. AL8/78</strain>
    </source>
</reference>
<keyword evidence="3" id="KW-1185">Reference proteome</keyword>
<dbReference type="Gramene" id="AET5Gv20193400.1">
    <property type="protein sequence ID" value="AET5Gv20193400.1"/>
    <property type="gene ID" value="AET5Gv20193400"/>
</dbReference>
<reference evidence="3" key="2">
    <citation type="journal article" date="2017" name="Nat. Plants">
        <title>The Aegilops tauschii genome reveals multiple impacts of transposons.</title>
        <authorList>
            <person name="Zhao G."/>
            <person name="Zou C."/>
            <person name="Li K."/>
            <person name="Wang K."/>
            <person name="Li T."/>
            <person name="Gao L."/>
            <person name="Zhang X."/>
            <person name="Wang H."/>
            <person name="Yang Z."/>
            <person name="Liu X."/>
            <person name="Jiang W."/>
            <person name="Mao L."/>
            <person name="Kong X."/>
            <person name="Jiao Y."/>
            <person name="Jia J."/>
        </authorList>
    </citation>
    <scope>NUCLEOTIDE SEQUENCE [LARGE SCALE GENOMIC DNA]</scope>
    <source>
        <strain evidence="3">cv. AL8/78</strain>
    </source>
</reference>
<evidence type="ECO:0000256" key="1">
    <source>
        <dbReference type="SAM" id="MobiDB-lite"/>
    </source>
</evidence>
<organism evidence="2 3">
    <name type="scientific">Aegilops tauschii subsp. strangulata</name>
    <name type="common">Goatgrass</name>
    <dbReference type="NCBI Taxonomy" id="200361"/>
    <lineage>
        <taxon>Eukaryota</taxon>
        <taxon>Viridiplantae</taxon>
        <taxon>Streptophyta</taxon>
        <taxon>Embryophyta</taxon>
        <taxon>Tracheophyta</taxon>
        <taxon>Spermatophyta</taxon>
        <taxon>Magnoliopsida</taxon>
        <taxon>Liliopsida</taxon>
        <taxon>Poales</taxon>
        <taxon>Poaceae</taxon>
        <taxon>BOP clade</taxon>
        <taxon>Pooideae</taxon>
        <taxon>Triticodae</taxon>
        <taxon>Triticeae</taxon>
        <taxon>Triticinae</taxon>
        <taxon>Aegilops</taxon>
    </lineage>
</organism>
<feature type="compositionally biased region" description="Pro residues" evidence="1">
    <location>
        <begin position="180"/>
        <end position="194"/>
    </location>
</feature>
<reference evidence="3" key="1">
    <citation type="journal article" date="2014" name="Science">
        <title>Ancient hybridizations among the ancestral genomes of bread wheat.</title>
        <authorList>
            <consortium name="International Wheat Genome Sequencing Consortium,"/>
            <person name="Marcussen T."/>
            <person name="Sandve S.R."/>
            <person name="Heier L."/>
            <person name="Spannagl M."/>
            <person name="Pfeifer M."/>
            <person name="Jakobsen K.S."/>
            <person name="Wulff B.B."/>
            <person name="Steuernagel B."/>
            <person name="Mayer K.F."/>
            <person name="Olsen O.A."/>
        </authorList>
    </citation>
    <scope>NUCLEOTIDE SEQUENCE [LARGE SCALE GENOMIC DNA]</scope>
    <source>
        <strain evidence="3">cv. AL8/78</strain>
    </source>
</reference>
<accession>A0A453JUG2</accession>
<feature type="region of interest" description="Disordered" evidence="1">
    <location>
        <begin position="173"/>
        <end position="194"/>
    </location>
</feature>
<sequence length="194" mass="20953">PHPHAPTAACGSPAPSRPCCSLLDPDLDRGDEELLPPRRPASSSPRRCGRRRQGLWSQGSHGLSSASRSPPPSPAASAPPPHRPSSPSHQPRRRAAAGSGRLHLRSRQPSVAGSLEHDGRRWMPWLCATDAVLTRKLGLEPPALHPARRRRLFPSRTVASPLSQVYPPLPLSPSSLLSLLPPPSLFPSPDWPEH</sequence>
<reference evidence="2" key="3">
    <citation type="journal article" date="2017" name="Nature">
        <title>Genome sequence of the progenitor of the wheat D genome Aegilops tauschii.</title>
        <authorList>
            <person name="Luo M.C."/>
            <person name="Gu Y.Q."/>
            <person name="Puiu D."/>
            <person name="Wang H."/>
            <person name="Twardziok S.O."/>
            <person name="Deal K.R."/>
            <person name="Huo N."/>
            <person name="Zhu T."/>
            <person name="Wang L."/>
            <person name="Wang Y."/>
            <person name="McGuire P.E."/>
            <person name="Liu S."/>
            <person name="Long H."/>
            <person name="Ramasamy R.K."/>
            <person name="Rodriguez J.C."/>
            <person name="Van S.L."/>
            <person name="Yuan L."/>
            <person name="Wang Z."/>
            <person name="Xia Z."/>
            <person name="Xiao L."/>
            <person name="Anderson O.D."/>
            <person name="Ouyang S."/>
            <person name="Liang Y."/>
            <person name="Zimin A.V."/>
            <person name="Pertea G."/>
            <person name="Qi P."/>
            <person name="Bennetzen J.L."/>
            <person name="Dai X."/>
            <person name="Dawson M.W."/>
            <person name="Muller H.G."/>
            <person name="Kugler K."/>
            <person name="Rivarola-Duarte L."/>
            <person name="Spannagl M."/>
            <person name="Mayer K.F.X."/>
            <person name="Lu F.H."/>
            <person name="Bevan M.W."/>
            <person name="Leroy P."/>
            <person name="Li P."/>
            <person name="You F.M."/>
            <person name="Sun Q."/>
            <person name="Liu Z."/>
            <person name="Lyons E."/>
            <person name="Wicker T."/>
            <person name="Salzberg S.L."/>
            <person name="Devos K.M."/>
            <person name="Dvorak J."/>
        </authorList>
    </citation>
    <scope>NUCLEOTIDE SEQUENCE [LARGE SCALE GENOMIC DNA]</scope>
    <source>
        <strain evidence="2">cv. AL8/78</strain>
    </source>
</reference>
<name>A0A453JUG2_AEGTS</name>
<feature type="region of interest" description="Disordered" evidence="1">
    <location>
        <begin position="1"/>
        <end position="115"/>
    </location>
</feature>
<dbReference type="EnsemblPlants" id="AET5Gv20193400.1">
    <property type="protein sequence ID" value="AET5Gv20193400.1"/>
    <property type="gene ID" value="AET5Gv20193400"/>
</dbReference>
<dbReference type="Proteomes" id="UP000015105">
    <property type="component" value="Chromosome 5D"/>
</dbReference>
<evidence type="ECO:0000313" key="2">
    <source>
        <dbReference type="EnsemblPlants" id="AET5Gv20193400.1"/>
    </source>
</evidence>
<reference evidence="2" key="4">
    <citation type="submission" date="2019-03" db="UniProtKB">
        <authorList>
            <consortium name="EnsemblPlants"/>
        </authorList>
    </citation>
    <scope>IDENTIFICATION</scope>
</reference>
<dbReference type="AlphaFoldDB" id="A0A453JUG2"/>